<reference evidence="2" key="1">
    <citation type="submission" date="2019-10" db="EMBL/GenBank/DDBJ databases">
        <title>Sergentomyia schwetzi: salivary gland transcriptome, proteome and enzymatic activities in two lineages adapted to different blood sources.</title>
        <authorList>
            <person name="Polanska N."/>
            <person name="Ishemgulova A."/>
            <person name="Volfova V."/>
            <person name="Flegontov P."/>
            <person name="Votypka J."/>
            <person name="Yurchenko V."/>
            <person name="Volf P."/>
        </authorList>
    </citation>
    <scope>NUCLEOTIDE SEQUENCE</scope>
    <source>
        <tissue evidence="2">Salivary glands</tissue>
    </source>
</reference>
<dbReference type="Gene3D" id="3.10.100.10">
    <property type="entry name" value="Mannose-Binding Protein A, subunit A"/>
    <property type="match status" value="1"/>
</dbReference>
<evidence type="ECO:0008006" key="3">
    <source>
        <dbReference type="Google" id="ProtNLM"/>
    </source>
</evidence>
<dbReference type="EMBL" id="MN605411">
    <property type="protein sequence ID" value="QHO60801.1"/>
    <property type="molecule type" value="mRNA"/>
</dbReference>
<organism evidence="2">
    <name type="scientific">Sergentomyia schwetzi</name>
    <dbReference type="NCBI Taxonomy" id="114605"/>
    <lineage>
        <taxon>Eukaryota</taxon>
        <taxon>Metazoa</taxon>
        <taxon>Ecdysozoa</taxon>
        <taxon>Arthropoda</taxon>
        <taxon>Hexapoda</taxon>
        <taxon>Insecta</taxon>
        <taxon>Pterygota</taxon>
        <taxon>Neoptera</taxon>
        <taxon>Endopterygota</taxon>
        <taxon>Diptera</taxon>
        <taxon>Nematocera</taxon>
        <taxon>Psychodoidea</taxon>
        <taxon>Psychodidae</taxon>
        <taxon>Sergentomyia</taxon>
        <taxon>Sergentomyia</taxon>
    </lineage>
</organism>
<proteinExistence type="evidence at transcript level"/>
<protein>
    <recommendedName>
        <fullName evidence="3">Salivary C-type lectin</fullName>
    </recommendedName>
</protein>
<dbReference type="AlphaFoldDB" id="A0A6B9VLE0"/>
<dbReference type="SUPFAM" id="SSF56436">
    <property type="entry name" value="C-type lectin-like"/>
    <property type="match status" value="1"/>
</dbReference>
<feature type="chain" id="PRO_5025383679" description="Salivary C-type lectin" evidence="1">
    <location>
        <begin position="20"/>
        <end position="162"/>
    </location>
</feature>
<name>A0A6B9VLE0_9DIPT</name>
<dbReference type="InterPro" id="IPR016186">
    <property type="entry name" value="C-type_lectin-like/link_sf"/>
</dbReference>
<dbReference type="InterPro" id="IPR016187">
    <property type="entry name" value="CTDL_fold"/>
</dbReference>
<evidence type="ECO:0000256" key="1">
    <source>
        <dbReference type="SAM" id="SignalP"/>
    </source>
</evidence>
<dbReference type="CDD" id="cd00037">
    <property type="entry name" value="CLECT"/>
    <property type="match status" value="1"/>
</dbReference>
<accession>A0A6B9VLE0</accession>
<keyword evidence="1" id="KW-0732">Signal</keyword>
<sequence>MKVFFVFGALFILFVPTQCDKCVDHRPTPSKDTFDEVFINTWTHKQLYIPKTEFWKERMLRSYYKCQMHYNCYAMVPAFLYDVYVQACHKSHHTVFWLPVQRVNGTFINNENNRPVSMVSTDKTWAWGEPKDDPKKNCAVFKCETSRWYVEDCEAKNWFICG</sequence>
<feature type="signal peptide" evidence="1">
    <location>
        <begin position="1"/>
        <end position="19"/>
    </location>
</feature>
<evidence type="ECO:0000313" key="2">
    <source>
        <dbReference type="EMBL" id="QHO60801.1"/>
    </source>
</evidence>